<sequence length="87" mass="8811">MATERPLSALPSPLARIMAFVSILVGGLAGALIGYALVDIQAENAGDVARGIGLLVGAIVTAGGTAIVAILVLRAIGEWRTINDRTS</sequence>
<keyword evidence="1" id="KW-0812">Transmembrane</keyword>
<reference evidence="2" key="1">
    <citation type="submission" date="2020-05" db="EMBL/GenBank/DDBJ databases">
        <authorList>
            <person name="Chiriac C."/>
            <person name="Salcher M."/>
            <person name="Ghai R."/>
            <person name="Kavagutti S V."/>
        </authorList>
    </citation>
    <scope>NUCLEOTIDE SEQUENCE</scope>
</reference>
<protein>
    <submittedName>
        <fullName evidence="2">Unannotated protein</fullName>
    </submittedName>
</protein>
<feature type="transmembrane region" description="Helical" evidence="1">
    <location>
        <begin position="52"/>
        <end position="77"/>
    </location>
</feature>
<name>A0A6J6FA19_9ZZZZ</name>
<dbReference type="EMBL" id="CAEZTS010000107">
    <property type="protein sequence ID" value="CAB4583734.1"/>
    <property type="molecule type" value="Genomic_DNA"/>
</dbReference>
<proteinExistence type="predicted"/>
<organism evidence="2">
    <name type="scientific">freshwater metagenome</name>
    <dbReference type="NCBI Taxonomy" id="449393"/>
    <lineage>
        <taxon>unclassified sequences</taxon>
        <taxon>metagenomes</taxon>
        <taxon>ecological metagenomes</taxon>
    </lineage>
</organism>
<evidence type="ECO:0000313" key="2">
    <source>
        <dbReference type="EMBL" id="CAB4583734.1"/>
    </source>
</evidence>
<accession>A0A6J6FA19</accession>
<gene>
    <name evidence="2" type="ORF">UFOPK1722_01209</name>
</gene>
<dbReference type="AlphaFoldDB" id="A0A6J6FA19"/>
<feature type="transmembrane region" description="Helical" evidence="1">
    <location>
        <begin position="17"/>
        <end position="40"/>
    </location>
</feature>
<evidence type="ECO:0000256" key="1">
    <source>
        <dbReference type="SAM" id="Phobius"/>
    </source>
</evidence>
<keyword evidence="1" id="KW-1133">Transmembrane helix</keyword>
<keyword evidence="1" id="KW-0472">Membrane</keyword>